<name>A0A4V5ZWZ0_STECR</name>
<sequence>MFTFRTAAIHSFLWFLLVTIATTEFRYTEIGQQIEGELGQPKNVGTLNDCATYAYNQSAAAILLQQETSDFKCTPFIKVTYILDARDNSHFYFLADLRGFNGCPAQLETVKSITSDMSKCSISHEICDQLNKLKDVPLCPEDYKSQREDRCCPEGHTGNCFELITFKLAACEESDTKNDFKVALARLDKSPPILHWMTPFISVEGGKRVWSYNVRFATNAKQISETTHVIFDKGTPDALYVESILIMSPGSEKFFNQSGVYCDYGENQYRWINDFYPDQECTAYFNGELRTFTLFGKTGVDHVINKNDLAKLKENKLTKLHRSCNAYS</sequence>
<reference evidence="2 3" key="2">
    <citation type="journal article" date="2019" name="G3 (Bethesda)">
        <title>Hybrid Assembly of the Genome of the Entomopathogenic Nematode Steinernema carpocapsae Identifies the X-Chromosome.</title>
        <authorList>
            <person name="Serra L."/>
            <person name="Macchietto M."/>
            <person name="Macias-Munoz A."/>
            <person name="McGill C.J."/>
            <person name="Rodriguez I.M."/>
            <person name="Rodriguez B."/>
            <person name="Murad R."/>
            <person name="Mortazavi A."/>
        </authorList>
    </citation>
    <scope>NUCLEOTIDE SEQUENCE [LARGE SCALE GENOMIC DNA]</scope>
    <source>
        <strain evidence="2 3">ALL</strain>
    </source>
</reference>
<evidence type="ECO:0000313" key="2">
    <source>
        <dbReference type="EMBL" id="TKR57815.1"/>
    </source>
</evidence>
<gene>
    <name evidence="2" type="ORF">L596_030464</name>
</gene>
<reference evidence="2 3" key="1">
    <citation type="journal article" date="2015" name="Genome Biol.">
        <title>Comparative genomics of Steinernema reveals deeply conserved gene regulatory networks.</title>
        <authorList>
            <person name="Dillman A.R."/>
            <person name="Macchietto M."/>
            <person name="Porter C.F."/>
            <person name="Rogers A."/>
            <person name="Williams B."/>
            <person name="Antoshechkin I."/>
            <person name="Lee M.M."/>
            <person name="Goodwin Z."/>
            <person name="Lu X."/>
            <person name="Lewis E.E."/>
            <person name="Goodrich-Blair H."/>
            <person name="Stock S.P."/>
            <person name="Adams B.J."/>
            <person name="Sternberg P.W."/>
            <person name="Mortazavi A."/>
        </authorList>
    </citation>
    <scope>NUCLEOTIDE SEQUENCE [LARGE SCALE GENOMIC DNA]</scope>
    <source>
        <strain evidence="2 3">ALL</strain>
    </source>
</reference>
<proteinExistence type="predicted"/>
<dbReference type="AlphaFoldDB" id="A0A4V5ZWZ0"/>
<feature type="chain" id="PRO_5021020588" evidence="1">
    <location>
        <begin position="24"/>
        <end position="328"/>
    </location>
</feature>
<dbReference type="EMBL" id="AZBU02000014">
    <property type="protein sequence ID" value="TKR57815.1"/>
    <property type="molecule type" value="Genomic_DNA"/>
</dbReference>
<evidence type="ECO:0000313" key="3">
    <source>
        <dbReference type="Proteomes" id="UP000298663"/>
    </source>
</evidence>
<comment type="caution">
    <text evidence="2">The sequence shown here is derived from an EMBL/GenBank/DDBJ whole genome shotgun (WGS) entry which is preliminary data.</text>
</comment>
<feature type="signal peptide" evidence="1">
    <location>
        <begin position="1"/>
        <end position="23"/>
    </location>
</feature>
<organism evidence="2 3">
    <name type="scientific">Steinernema carpocapsae</name>
    <name type="common">Entomopathogenic nematode</name>
    <dbReference type="NCBI Taxonomy" id="34508"/>
    <lineage>
        <taxon>Eukaryota</taxon>
        <taxon>Metazoa</taxon>
        <taxon>Ecdysozoa</taxon>
        <taxon>Nematoda</taxon>
        <taxon>Chromadorea</taxon>
        <taxon>Rhabditida</taxon>
        <taxon>Tylenchina</taxon>
        <taxon>Panagrolaimomorpha</taxon>
        <taxon>Strongyloidoidea</taxon>
        <taxon>Steinernematidae</taxon>
        <taxon>Steinernema</taxon>
    </lineage>
</organism>
<keyword evidence="3" id="KW-1185">Reference proteome</keyword>
<evidence type="ECO:0000256" key="1">
    <source>
        <dbReference type="SAM" id="SignalP"/>
    </source>
</evidence>
<protein>
    <submittedName>
        <fullName evidence="2">Uncharacterized protein</fullName>
    </submittedName>
</protein>
<keyword evidence="1" id="KW-0732">Signal</keyword>
<dbReference type="Proteomes" id="UP000298663">
    <property type="component" value="Unassembled WGS sequence"/>
</dbReference>
<accession>A0A4V5ZWZ0</accession>